<evidence type="ECO:0000256" key="2">
    <source>
        <dbReference type="ARBA" id="ARBA00023319"/>
    </source>
</evidence>
<dbReference type="InterPro" id="IPR007110">
    <property type="entry name" value="Ig-like_dom"/>
</dbReference>
<dbReference type="AlphaFoldDB" id="A0A8C2EWL4"/>
<dbReference type="InterPro" id="IPR013098">
    <property type="entry name" value="Ig_I-set"/>
</dbReference>
<keyword evidence="1" id="KW-0677">Repeat</keyword>
<dbReference type="Gene3D" id="2.60.40.10">
    <property type="entry name" value="Immunoglobulins"/>
    <property type="match status" value="2"/>
</dbReference>
<dbReference type="InterPro" id="IPR050964">
    <property type="entry name" value="Striated_Muscle_Regulatory"/>
</dbReference>
<proteinExistence type="predicted"/>
<dbReference type="SMART" id="SM00409">
    <property type="entry name" value="IG"/>
    <property type="match status" value="2"/>
</dbReference>
<protein>
    <recommendedName>
        <fullName evidence="3">Ig-like domain-containing protein</fullName>
    </recommendedName>
</protein>
<dbReference type="InterPro" id="IPR003599">
    <property type="entry name" value="Ig_sub"/>
</dbReference>
<keyword evidence="2" id="KW-0393">Immunoglobulin domain</keyword>
<evidence type="ECO:0000256" key="1">
    <source>
        <dbReference type="ARBA" id="ARBA00022737"/>
    </source>
</evidence>
<evidence type="ECO:0000313" key="5">
    <source>
        <dbReference type="Proteomes" id="UP000694701"/>
    </source>
</evidence>
<dbReference type="InterPro" id="IPR040849">
    <property type="entry name" value="MyBP-C_THB"/>
</dbReference>
<dbReference type="Pfam" id="PF07679">
    <property type="entry name" value="I-set"/>
    <property type="match status" value="2"/>
</dbReference>
<dbReference type="FunFam" id="2.60.40.10:FF:001272">
    <property type="entry name" value="titin isoform X1"/>
    <property type="match status" value="1"/>
</dbReference>
<dbReference type="InterPro" id="IPR003598">
    <property type="entry name" value="Ig_sub2"/>
</dbReference>
<dbReference type="PANTHER" id="PTHR13817:SF171">
    <property type="entry name" value="STRETCHIN-MLCK, ISOFORM U"/>
    <property type="match status" value="1"/>
</dbReference>
<evidence type="ECO:0000259" key="3">
    <source>
        <dbReference type="PROSITE" id="PS50835"/>
    </source>
</evidence>
<dbReference type="Proteomes" id="UP000694701">
    <property type="component" value="Unplaced"/>
</dbReference>
<name>A0A8C2EWL4_CYPCA</name>
<dbReference type="Pfam" id="PF18362">
    <property type="entry name" value="THB"/>
    <property type="match status" value="1"/>
</dbReference>
<evidence type="ECO:0000313" key="4">
    <source>
        <dbReference type="Ensembl" id="ENSCCRP00020046852.1"/>
    </source>
</evidence>
<dbReference type="SUPFAM" id="SSF48726">
    <property type="entry name" value="Immunoglobulin"/>
    <property type="match status" value="2"/>
</dbReference>
<dbReference type="PROSITE" id="PS50835">
    <property type="entry name" value="IG_LIKE"/>
    <property type="match status" value="1"/>
</dbReference>
<feature type="domain" description="Ig-like" evidence="3">
    <location>
        <begin position="130"/>
        <end position="237"/>
    </location>
</feature>
<dbReference type="InterPro" id="IPR036179">
    <property type="entry name" value="Ig-like_dom_sf"/>
</dbReference>
<dbReference type="Ensembl" id="ENSCCRT00020051074.1">
    <property type="protein sequence ID" value="ENSCCRP00020046852.1"/>
    <property type="gene ID" value="ENSCCRG00020020828.1"/>
</dbReference>
<accession>A0A8C2EWL4</accession>
<dbReference type="InterPro" id="IPR013783">
    <property type="entry name" value="Ig-like_fold"/>
</dbReference>
<organism evidence="4 5">
    <name type="scientific">Cyprinus carpio</name>
    <name type="common">Common carp</name>
    <dbReference type="NCBI Taxonomy" id="7962"/>
    <lineage>
        <taxon>Eukaryota</taxon>
        <taxon>Metazoa</taxon>
        <taxon>Chordata</taxon>
        <taxon>Craniata</taxon>
        <taxon>Vertebrata</taxon>
        <taxon>Euteleostomi</taxon>
        <taxon>Actinopterygii</taxon>
        <taxon>Neopterygii</taxon>
        <taxon>Teleostei</taxon>
        <taxon>Ostariophysi</taxon>
        <taxon>Cypriniformes</taxon>
        <taxon>Cyprinidae</taxon>
        <taxon>Cyprininae</taxon>
        <taxon>Cyprinus</taxon>
    </lineage>
</organism>
<sequence>MSDAGEYSVVAGSSVSKATLTVEGKDVRISEPAEKEITKQRATFEFEVNEDDIEGRWLRNGVEIQFSIDQRFNYAIIRKIHRLTITETYRSDAGEYTFIAGKNRSVVTLHVNISEKPGAPAPAQAVPSPPEAVKKLDNLFFIEEPKSKKVLLMLCLIYVFAEGTATFIAKVGGDPIPNVKWMKGKWRQMTHGGRVNIQQKGQEAKLEIKEVTKSDSGQYRCVASNKHGEIECSTNLNVDEKKETTLEMVKLKKTPSKQKSPKEDKDIDIVELLRNVDPKEYEKYARMYGITDYRGLLQAIEFLKKEKERETFNKYFFDT</sequence>
<dbReference type="SMART" id="SM00408">
    <property type="entry name" value="IGc2"/>
    <property type="match status" value="1"/>
</dbReference>
<dbReference type="PANTHER" id="PTHR13817">
    <property type="entry name" value="TITIN"/>
    <property type="match status" value="1"/>
</dbReference>
<reference evidence="4" key="1">
    <citation type="submission" date="2025-08" db="UniProtKB">
        <authorList>
            <consortium name="Ensembl"/>
        </authorList>
    </citation>
    <scope>IDENTIFICATION</scope>
</reference>